<gene>
    <name evidence="1" type="ORF">RKD21_002530</name>
</gene>
<sequence length="570" mass="59930">MGGPAPYWHSYTYDKAGNRQTEVIHDVTGNTAKDTERTYTYPGAPNAQPHTLTSVTTAGPTGESKDTYTYDEAGNTETRTLGGDTQRLTWDAEGHLAKVTEPVEGSSDKVTEYLYDTEGNRLIARTPTETTLYLGATEITLATGSTTPKATRYFDLGGGHQAVQQDDGSVSITLADHHGTAQLAIDTATQQLTQRRTLPFGGLRGTEPTAWPGTKGFVGGTDDTKTTGLTHLGAREYDPSTGRFISVDPLLEIDKPQTLNGYTYGAQNPLTFTDPTGLGLACGGNGDGTGCPTRDDGTAGNGRPNEAADPADLCVAPCGSTENGGDSAADDYQCGYPGCSTMASTGYGPAVDEYVENNAPRYDSFSARFYGFLRSIAPDGPLVDLFQGQSEDAWDELAHGCEKDEPEVCGQIKGGTFDAGAGLGAAALLGRASTKASSALLAAHVEALYAQRIAGKARAALAGLLEVEGKTSRILLATSGKHWQKGLIPAVGSPGNPVRFKATSTGKNPRTNDTEYKMLTWVANQLGAPSGVKGSLTLHSSQQACTSCTSIIGQFAEEFPNIRINYTSGR</sequence>
<dbReference type="Proteomes" id="UP001565447">
    <property type="component" value="Unassembled WGS sequence"/>
</dbReference>
<comment type="caution">
    <text evidence="1">The sequence shown here is derived from an EMBL/GenBank/DDBJ whole genome shotgun (WGS) entry which is preliminary data.</text>
</comment>
<evidence type="ECO:0000313" key="1">
    <source>
        <dbReference type="EMBL" id="MEY9812273.1"/>
    </source>
</evidence>
<protein>
    <submittedName>
        <fullName evidence="1">RHS repeat-associated protein</fullName>
    </submittedName>
</protein>
<organism evidence="1 2">
    <name type="scientific">Streptomyces albogriseolus</name>
    <dbReference type="NCBI Taxonomy" id="1887"/>
    <lineage>
        <taxon>Bacteria</taxon>
        <taxon>Bacillati</taxon>
        <taxon>Actinomycetota</taxon>
        <taxon>Actinomycetes</taxon>
        <taxon>Kitasatosporales</taxon>
        <taxon>Streptomycetaceae</taxon>
        <taxon>Streptomyces</taxon>
        <taxon>Streptomyces albogriseolus group</taxon>
    </lineage>
</organism>
<dbReference type="EMBL" id="JBGCBD010000002">
    <property type="protein sequence ID" value="MEY9812273.1"/>
    <property type="molecule type" value="Genomic_DNA"/>
</dbReference>
<proteinExistence type="predicted"/>
<keyword evidence="2" id="KW-1185">Reference proteome</keyword>
<name>A0ACC6ULL0_STRAO</name>
<reference evidence="1" key="1">
    <citation type="submission" date="2024-07" db="EMBL/GenBank/DDBJ databases">
        <title>Genome sequencing of plant associated microbes to promote plant fitness in Sorghum bicolor and Oryza sativa.</title>
        <authorList>
            <person name="Coleman-Derr D."/>
        </authorList>
    </citation>
    <scope>NUCLEOTIDE SEQUENCE</scope>
    <source>
        <strain evidence="1">SAI-173</strain>
    </source>
</reference>
<evidence type="ECO:0000313" key="2">
    <source>
        <dbReference type="Proteomes" id="UP001565447"/>
    </source>
</evidence>
<accession>A0ACC6ULL0</accession>